<sequence>MSAHSYHSPTPNPAIAVEINAATRKLHTELNKLIIDRLPLALPPDTQSPARYATGLSRFAAIFVAFEEEFIALKNRPSENEDSHKDVVQQWVATLLPLGMERTARLRRDLQHLQQVSSAHIDPTGIQEERAKLRTLVQDKPHILVAYAWIMYMAIFSGGRWIRQQLSSASNDFWNTNSDEKSLDTPGFTFLSFDAANDGEELKATFKRNLAQADEILSKEEREDIVNTGEDLFQHCIELIEKIDRDVWWTESTANWPWAFAVLGLGFVWLLWRMSTGQSILTV</sequence>
<dbReference type="Gene3D" id="1.20.910.10">
    <property type="entry name" value="Heme oxygenase-like"/>
    <property type="match status" value="1"/>
</dbReference>
<keyword evidence="6" id="KW-1185">Reference proteome</keyword>
<evidence type="ECO:0000313" key="6">
    <source>
        <dbReference type="Proteomes" id="UP000503462"/>
    </source>
</evidence>
<dbReference type="PANTHER" id="PTHR10720:SF0">
    <property type="entry name" value="HEME OXYGENASE"/>
    <property type="match status" value="1"/>
</dbReference>
<name>A0A6H0XJZ1_9PEZI</name>
<evidence type="ECO:0000256" key="4">
    <source>
        <dbReference type="SAM" id="Phobius"/>
    </source>
</evidence>
<dbReference type="GO" id="GO:0046872">
    <property type="term" value="F:metal ion binding"/>
    <property type="evidence" value="ECO:0007669"/>
    <property type="project" value="UniProtKB-KW"/>
</dbReference>
<dbReference type="Proteomes" id="UP000503462">
    <property type="component" value="Chromosome 1"/>
</dbReference>
<evidence type="ECO:0000256" key="2">
    <source>
        <dbReference type="ARBA" id="ARBA00022723"/>
    </source>
</evidence>
<protein>
    <recommendedName>
        <fullName evidence="7">Heme oxygenase-like protein</fullName>
    </recommendedName>
</protein>
<evidence type="ECO:0008006" key="7">
    <source>
        <dbReference type="Google" id="ProtNLM"/>
    </source>
</evidence>
<dbReference type="PANTHER" id="PTHR10720">
    <property type="entry name" value="HEME OXYGENASE"/>
    <property type="match status" value="1"/>
</dbReference>
<dbReference type="InterPro" id="IPR016084">
    <property type="entry name" value="Haem_Oase-like_multi-hlx"/>
</dbReference>
<keyword evidence="1" id="KW-0349">Heme</keyword>
<dbReference type="SUPFAM" id="SSF48613">
    <property type="entry name" value="Heme oxygenase-like"/>
    <property type="match status" value="1"/>
</dbReference>
<accession>A0A6H0XJZ1</accession>
<dbReference type="OrthoDB" id="652091at2759"/>
<reference evidence="5 6" key="1">
    <citation type="journal article" date="2016" name="Sci. Rep.">
        <title>Peltaster fructicola genome reveals evolution from an invasive phytopathogen to an ectophytic parasite.</title>
        <authorList>
            <person name="Xu C."/>
            <person name="Chen H."/>
            <person name="Gleason M.L."/>
            <person name="Xu J.R."/>
            <person name="Liu H."/>
            <person name="Zhang R."/>
            <person name="Sun G."/>
        </authorList>
    </citation>
    <scope>NUCLEOTIDE SEQUENCE [LARGE SCALE GENOMIC DNA]</scope>
    <source>
        <strain evidence="5 6">LNHT1506</strain>
    </source>
</reference>
<organism evidence="5 6">
    <name type="scientific">Peltaster fructicola</name>
    <dbReference type="NCBI Taxonomy" id="286661"/>
    <lineage>
        <taxon>Eukaryota</taxon>
        <taxon>Fungi</taxon>
        <taxon>Dikarya</taxon>
        <taxon>Ascomycota</taxon>
        <taxon>Pezizomycotina</taxon>
        <taxon>Dothideomycetes</taxon>
        <taxon>Dothideomycetes incertae sedis</taxon>
        <taxon>Peltaster</taxon>
    </lineage>
</organism>
<keyword evidence="2" id="KW-0479">Metal-binding</keyword>
<dbReference type="GO" id="GO:0006788">
    <property type="term" value="P:heme oxidation"/>
    <property type="evidence" value="ECO:0007669"/>
    <property type="project" value="InterPro"/>
</dbReference>
<dbReference type="EMBL" id="CP051139">
    <property type="protein sequence ID" value="QIW94958.1"/>
    <property type="molecule type" value="Genomic_DNA"/>
</dbReference>
<gene>
    <name evidence="5" type="ORF">AMS68_000476</name>
</gene>
<dbReference type="AlphaFoldDB" id="A0A6H0XJZ1"/>
<keyword evidence="4" id="KW-0472">Membrane</keyword>
<keyword evidence="3" id="KW-0408">Iron</keyword>
<keyword evidence="4" id="KW-1133">Transmembrane helix</keyword>
<evidence type="ECO:0000256" key="3">
    <source>
        <dbReference type="ARBA" id="ARBA00023004"/>
    </source>
</evidence>
<dbReference type="InterPro" id="IPR016053">
    <property type="entry name" value="Haem_Oase-like"/>
</dbReference>
<evidence type="ECO:0000256" key="1">
    <source>
        <dbReference type="ARBA" id="ARBA00022617"/>
    </source>
</evidence>
<evidence type="ECO:0000313" key="5">
    <source>
        <dbReference type="EMBL" id="QIW94958.1"/>
    </source>
</evidence>
<proteinExistence type="predicted"/>
<feature type="transmembrane region" description="Helical" evidence="4">
    <location>
        <begin position="255"/>
        <end position="272"/>
    </location>
</feature>
<keyword evidence="4" id="KW-0812">Transmembrane</keyword>
<dbReference type="GO" id="GO:0004392">
    <property type="term" value="F:heme oxygenase (decyclizing) activity"/>
    <property type="evidence" value="ECO:0007669"/>
    <property type="project" value="InterPro"/>
</dbReference>
<feature type="transmembrane region" description="Helical" evidence="4">
    <location>
        <begin position="142"/>
        <end position="162"/>
    </location>
</feature>
<dbReference type="Pfam" id="PF01126">
    <property type="entry name" value="Heme_oxygenase"/>
    <property type="match status" value="1"/>
</dbReference>
<dbReference type="CDD" id="cd19165">
    <property type="entry name" value="HemeO"/>
    <property type="match status" value="1"/>
</dbReference>
<dbReference type="InterPro" id="IPR002051">
    <property type="entry name" value="Haem_Oase"/>
</dbReference>